<comment type="subcellular location">
    <subcellularLocation>
        <location evidence="8">Cytoplasm</location>
    </subcellularLocation>
</comment>
<keyword evidence="11" id="KW-1185">Reference proteome</keyword>
<dbReference type="EC" id="6.1.1.22" evidence="8"/>
<proteinExistence type="inferred from homology"/>
<organism evidence="10 11">
    <name type="scientific">Kangiella taiwanensis</name>
    <dbReference type="NCBI Taxonomy" id="1079179"/>
    <lineage>
        <taxon>Bacteria</taxon>
        <taxon>Pseudomonadati</taxon>
        <taxon>Pseudomonadota</taxon>
        <taxon>Gammaproteobacteria</taxon>
        <taxon>Kangiellales</taxon>
        <taxon>Kangiellaceae</taxon>
        <taxon>Kangiella</taxon>
    </lineage>
</organism>
<reference evidence="11" key="1">
    <citation type="journal article" date="2019" name="Int. J. Syst. Evol. Microbiol.">
        <title>The Global Catalogue of Microorganisms (GCM) 10K type strain sequencing project: providing services to taxonomists for standard genome sequencing and annotation.</title>
        <authorList>
            <consortium name="The Broad Institute Genomics Platform"/>
            <consortium name="The Broad Institute Genome Sequencing Center for Infectious Disease"/>
            <person name="Wu L."/>
            <person name="Ma J."/>
        </authorList>
    </citation>
    <scope>NUCLEOTIDE SEQUENCE [LARGE SCALE GENOMIC DNA]</scope>
    <source>
        <strain evidence="11">JCM 17727</strain>
    </source>
</reference>
<keyword evidence="2 8" id="KW-0963">Cytoplasm</keyword>
<evidence type="ECO:0000256" key="2">
    <source>
        <dbReference type="ARBA" id="ARBA00022490"/>
    </source>
</evidence>
<dbReference type="GO" id="GO:0016874">
    <property type="term" value="F:ligase activity"/>
    <property type="evidence" value="ECO:0007669"/>
    <property type="project" value="UniProtKB-KW"/>
</dbReference>
<dbReference type="InterPro" id="IPR006195">
    <property type="entry name" value="aa-tRNA-synth_II"/>
</dbReference>
<keyword evidence="6 8" id="KW-0648">Protein biosynthesis</keyword>
<sequence length="465" mass="52930">MLVTIVDALAGKPGIGEEVTVQGWVRTRRDSKAGLSFINVHDGSCFNPIQAVVDNTIENYNSEVIKLTAGCAVKIAGKLVESQGKGQSFEIQATKVEVLGWVEDPDTYPMQPKRHSMEFLRDNAHLRPRTNISGAVARVRNTIAQAIHRFFHENGFNWIHTPIITASDAEGAGEMFRVSTLDQMNLPKDDKGNIDYSKDFFGSESFLTVSGQLNVEAYCMAMSKVYTFGPTFRAENSNTSRHLAEFWMVEPEIAFADLNDNADLAEDMMRYVFEAVLNEREDDMEFFQQRVDSECINRLRNVIDNKFERMDYTDVIDILKKSDKKFEYPVEWGIDLQSEHERFIAEEHVGRPTVVMNYPKDIKAFYMRLNDDEKTVAAMDVLAPGIGEIIGGAQREERLDMLDKRIAEMGLPAEHYWWYRDLRRYGTVPHAGFGLGFDRCVSYVTGVANIRDVIPFPRVPNNVKF</sequence>
<dbReference type="SUPFAM" id="SSF50249">
    <property type="entry name" value="Nucleic acid-binding proteins"/>
    <property type="match status" value="1"/>
</dbReference>
<dbReference type="PANTHER" id="PTHR22594:SF34">
    <property type="entry name" value="ASPARAGINE--TRNA LIGASE, MITOCHONDRIAL-RELATED"/>
    <property type="match status" value="1"/>
</dbReference>
<dbReference type="InterPro" id="IPR002312">
    <property type="entry name" value="Asp/Asn-tRNA-synth_IIb"/>
</dbReference>
<dbReference type="PROSITE" id="PS50862">
    <property type="entry name" value="AA_TRNA_LIGASE_II"/>
    <property type="match status" value="1"/>
</dbReference>
<dbReference type="Pfam" id="PF01336">
    <property type="entry name" value="tRNA_anti-codon"/>
    <property type="match status" value="1"/>
</dbReference>
<comment type="similarity">
    <text evidence="1 8">Belongs to the class-II aminoacyl-tRNA synthetase family.</text>
</comment>
<comment type="subunit">
    <text evidence="8">Homodimer.</text>
</comment>
<dbReference type="CDD" id="cd00776">
    <property type="entry name" value="AsxRS_core"/>
    <property type="match status" value="1"/>
</dbReference>
<dbReference type="EMBL" id="BAABFU010000003">
    <property type="protein sequence ID" value="GAA4352304.1"/>
    <property type="molecule type" value="Genomic_DNA"/>
</dbReference>
<accession>A0ABP8I6A0</accession>
<evidence type="ECO:0000259" key="9">
    <source>
        <dbReference type="PROSITE" id="PS50862"/>
    </source>
</evidence>
<keyword evidence="5 8" id="KW-0067">ATP-binding</keyword>
<evidence type="ECO:0000256" key="3">
    <source>
        <dbReference type="ARBA" id="ARBA00022598"/>
    </source>
</evidence>
<comment type="caution">
    <text evidence="10">The sequence shown here is derived from an EMBL/GenBank/DDBJ whole genome shotgun (WGS) entry which is preliminary data.</text>
</comment>
<dbReference type="HAMAP" id="MF_00534">
    <property type="entry name" value="Asn_tRNA_synth"/>
    <property type="match status" value="1"/>
</dbReference>
<dbReference type="InterPro" id="IPR004522">
    <property type="entry name" value="Asn-tRNA-ligase"/>
</dbReference>
<evidence type="ECO:0000256" key="4">
    <source>
        <dbReference type="ARBA" id="ARBA00022741"/>
    </source>
</evidence>
<keyword evidence="4 8" id="KW-0547">Nucleotide-binding</keyword>
<feature type="domain" description="Aminoacyl-transfer RNA synthetases class-II family profile" evidence="9">
    <location>
        <begin position="138"/>
        <end position="455"/>
    </location>
</feature>
<evidence type="ECO:0000256" key="7">
    <source>
        <dbReference type="ARBA" id="ARBA00023146"/>
    </source>
</evidence>
<name>A0ABP8I6A0_9GAMM</name>
<comment type="catalytic activity">
    <reaction evidence="8">
        <text>tRNA(Asn) + L-asparagine + ATP = L-asparaginyl-tRNA(Asn) + AMP + diphosphate + H(+)</text>
        <dbReference type="Rhea" id="RHEA:11180"/>
        <dbReference type="Rhea" id="RHEA-COMP:9659"/>
        <dbReference type="Rhea" id="RHEA-COMP:9674"/>
        <dbReference type="ChEBI" id="CHEBI:15378"/>
        <dbReference type="ChEBI" id="CHEBI:30616"/>
        <dbReference type="ChEBI" id="CHEBI:33019"/>
        <dbReference type="ChEBI" id="CHEBI:58048"/>
        <dbReference type="ChEBI" id="CHEBI:78442"/>
        <dbReference type="ChEBI" id="CHEBI:78515"/>
        <dbReference type="ChEBI" id="CHEBI:456215"/>
        <dbReference type="EC" id="6.1.1.22"/>
    </reaction>
</comment>
<dbReference type="Gene3D" id="3.30.930.10">
    <property type="entry name" value="Bira Bifunctional Protein, Domain 2"/>
    <property type="match status" value="1"/>
</dbReference>
<dbReference type="NCBIfam" id="TIGR00457">
    <property type="entry name" value="asnS"/>
    <property type="match status" value="1"/>
</dbReference>
<dbReference type="Gene3D" id="2.40.50.140">
    <property type="entry name" value="Nucleic acid-binding proteins"/>
    <property type="match status" value="1"/>
</dbReference>
<evidence type="ECO:0000256" key="1">
    <source>
        <dbReference type="ARBA" id="ARBA00008226"/>
    </source>
</evidence>
<evidence type="ECO:0000256" key="6">
    <source>
        <dbReference type="ARBA" id="ARBA00022917"/>
    </source>
</evidence>
<dbReference type="CDD" id="cd04318">
    <property type="entry name" value="EcAsnRS_like_N"/>
    <property type="match status" value="1"/>
</dbReference>
<dbReference type="RefSeq" id="WP_223579613.1">
    <property type="nucleotide sequence ID" value="NZ_BAABFU010000003.1"/>
</dbReference>
<dbReference type="PANTHER" id="PTHR22594">
    <property type="entry name" value="ASPARTYL/LYSYL-TRNA SYNTHETASE"/>
    <property type="match status" value="1"/>
</dbReference>
<dbReference type="InterPro" id="IPR004365">
    <property type="entry name" value="NA-bd_OB_tRNA"/>
</dbReference>
<evidence type="ECO:0000256" key="5">
    <source>
        <dbReference type="ARBA" id="ARBA00022840"/>
    </source>
</evidence>
<protein>
    <recommendedName>
        <fullName evidence="8">Asparagine--tRNA ligase</fullName>
        <ecNumber evidence="8">6.1.1.22</ecNumber>
    </recommendedName>
    <alternativeName>
        <fullName evidence="8">Asparaginyl-tRNA synthetase</fullName>
        <shortName evidence="8">AsnRS</shortName>
    </alternativeName>
</protein>
<keyword evidence="7 8" id="KW-0030">Aminoacyl-tRNA synthetase</keyword>
<gene>
    <name evidence="8 10" type="primary">asnS</name>
    <name evidence="10" type="ORF">GCM10023150_19790</name>
</gene>
<dbReference type="InterPro" id="IPR012340">
    <property type="entry name" value="NA-bd_OB-fold"/>
</dbReference>
<dbReference type="SUPFAM" id="SSF55681">
    <property type="entry name" value="Class II aaRS and biotin synthetases"/>
    <property type="match status" value="1"/>
</dbReference>
<dbReference type="Pfam" id="PF00152">
    <property type="entry name" value="tRNA-synt_2"/>
    <property type="match status" value="1"/>
</dbReference>
<evidence type="ECO:0000256" key="8">
    <source>
        <dbReference type="HAMAP-Rule" id="MF_00534"/>
    </source>
</evidence>
<dbReference type="NCBIfam" id="NF003037">
    <property type="entry name" value="PRK03932.1"/>
    <property type="match status" value="1"/>
</dbReference>
<evidence type="ECO:0000313" key="10">
    <source>
        <dbReference type="EMBL" id="GAA4352304.1"/>
    </source>
</evidence>
<dbReference type="InterPro" id="IPR004364">
    <property type="entry name" value="Aa-tRNA-synt_II"/>
</dbReference>
<dbReference type="InterPro" id="IPR045864">
    <property type="entry name" value="aa-tRNA-synth_II/BPL/LPL"/>
</dbReference>
<keyword evidence="3 8" id="KW-0436">Ligase</keyword>
<dbReference type="Proteomes" id="UP001501294">
    <property type="component" value="Unassembled WGS sequence"/>
</dbReference>
<evidence type="ECO:0000313" key="11">
    <source>
        <dbReference type="Proteomes" id="UP001501294"/>
    </source>
</evidence>
<dbReference type="PRINTS" id="PR01042">
    <property type="entry name" value="TRNASYNTHASP"/>
</dbReference>